<evidence type="ECO:0000256" key="3">
    <source>
        <dbReference type="ARBA" id="ARBA00023163"/>
    </source>
</evidence>
<dbReference type="GO" id="GO:0006355">
    <property type="term" value="P:regulation of DNA-templated transcription"/>
    <property type="evidence" value="ECO:0007669"/>
    <property type="project" value="InterPro"/>
</dbReference>
<comment type="caution">
    <text evidence="5">The sequence shown here is derived from an EMBL/GenBank/DDBJ whole genome shotgun (WGS) entry which is preliminary data.</text>
</comment>
<evidence type="ECO:0000256" key="4">
    <source>
        <dbReference type="ARBA" id="ARBA00023242"/>
    </source>
</evidence>
<dbReference type="PANTHER" id="PTHR33124:SF9">
    <property type="entry name" value="TRANSCRIPTION FACTOR"/>
    <property type="match status" value="1"/>
</dbReference>
<keyword evidence="6" id="KW-1185">Reference proteome</keyword>
<sequence length="79" mass="9332">MGFDRNRGFDKVTWRRRRRRSARLQISSVQMKVKRLQRLIPGGRGLPPDQLFLRTADYILHLRLQVDVLQALSKIYTAP</sequence>
<proteinExistence type="predicted"/>
<keyword evidence="3" id="KW-0804">Transcription</keyword>
<accession>A0AAV8U3G2</accession>
<reference evidence="5 6" key="1">
    <citation type="submission" date="2021-09" db="EMBL/GenBank/DDBJ databases">
        <title>Genomic insights and catalytic innovation underlie evolution of tropane alkaloids biosynthesis.</title>
        <authorList>
            <person name="Wang Y.-J."/>
            <person name="Tian T."/>
            <person name="Huang J.-P."/>
            <person name="Huang S.-X."/>
        </authorList>
    </citation>
    <scope>NUCLEOTIDE SEQUENCE [LARGE SCALE GENOMIC DNA]</scope>
    <source>
        <strain evidence="5">KIB-2018</strain>
        <tissue evidence="5">Leaf</tissue>
    </source>
</reference>
<dbReference type="AlphaFoldDB" id="A0AAV8U3G2"/>
<organism evidence="5 6">
    <name type="scientific">Erythroxylum novogranatense</name>
    <dbReference type="NCBI Taxonomy" id="1862640"/>
    <lineage>
        <taxon>Eukaryota</taxon>
        <taxon>Viridiplantae</taxon>
        <taxon>Streptophyta</taxon>
        <taxon>Embryophyta</taxon>
        <taxon>Tracheophyta</taxon>
        <taxon>Spermatophyta</taxon>
        <taxon>Magnoliopsida</taxon>
        <taxon>eudicotyledons</taxon>
        <taxon>Gunneridae</taxon>
        <taxon>Pentapetalae</taxon>
        <taxon>rosids</taxon>
        <taxon>fabids</taxon>
        <taxon>Malpighiales</taxon>
        <taxon>Erythroxylaceae</taxon>
        <taxon>Erythroxylum</taxon>
    </lineage>
</organism>
<dbReference type="InterPro" id="IPR044549">
    <property type="entry name" value="bHLH_AtIBH1-like"/>
</dbReference>
<comment type="subcellular location">
    <subcellularLocation>
        <location evidence="1">Nucleus</location>
    </subcellularLocation>
</comment>
<dbReference type="InterPro" id="IPR044660">
    <property type="entry name" value="IBH1-like"/>
</dbReference>
<evidence type="ECO:0000313" key="6">
    <source>
        <dbReference type="Proteomes" id="UP001159364"/>
    </source>
</evidence>
<gene>
    <name evidence="5" type="ORF">K2173_008305</name>
</gene>
<dbReference type="Proteomes" id="UP001159364">
    <property type="component" value="Linkage Group LG01"/>
</dbReference>
<dbReference type="GO" id="GO:0005634">
    <property type="term" value="C:nucleus"/>
    <property type="evidence" value="ECO:0007669"/>
    <property type="project" value="UniProtKB-SubCell"/>
</dbReference>
<dbReference type="EMBL" id="JAIWQS010000001">
    <property type="protein sequence ID" value="KAJ8773842.1"/>
    <property type="molecule type" value="Genomic_DNA"/>
</dbReference>
<evidence type="ECO:0000313" key="5">
    <source>
        <dbReference type="EMBL" id="KAJ8773842.1"/>
    </source>
</evidence>
<keyword evidence="4" id="KW-0539">Nucleus</keyword>
<keyword evidence="2" id="KW-0805">Transcription regulation</keyword>
<dbReference type="PANTHER" id="PTHR33124">
    <property type="entry name" value="TRANSCRIPTION FACTOR IBH1-LIKE 1"/>
    <property type="match status" value="1"/>
</dbReference>
<dbReference type="CDD" id="cd11444">
    <property type="entry name" value="bHLH_AtIBH1_like"/>
    <property type="match status" value="1"/>
</dbReference>
<evidence type="ECO:0000256" key="1">
    <source>
        <dbReference type="ARBA" id="ARBA00004123"/>
    </source>
</evidence>
<protein>
    <submittedName>
        <fullName evidence="5">Uncharacterized protein</fullName>
    </submittedName>
</protein>
<name>A0AAV8U3G2_9ROSI</name>
<evidence type="ECO:0000256" key="2">
    <source>
        <dbReference type="ARBA" id="ARBA00023015"/>
    </source>
</evidence>